<gene>
    <name evidence="2" type="ORF">K435DRAFT_864326</name>
</gene>
<dbReference type="OrthoDB" id="2634326at2759"/>
<dbReference type="AlphaFoldDB" id="A0A4V4HEA9"/>
<accession>A0A4V4HEA9</accession>
<sequence>MDLTKNKPETLAHLTAEDGVVGTLHGSTFITCLRPASSLPSPPSNQPVRVMEDGRVGEHDYTLWPQYFCDEAPHLAVIPLRPRSDSRDHPYKDHLCMWDNILEKDIDWEGNSTLSGVGVMKKEIFAFFENAVDFMLDQANSYLDLPTSSTFSSFVRLRIARLRAFRDRLTQSRKDMLSIRVTVAGLQRIWLELAAGLRYMQVYQPVMNGHTANESILDSVKVMGTFTDRPDVVEMFRRARVPVYLIRPSTSFKQQIVLRQVSVSSPPSPQPASPTLPDIFIGSPEDAAKFHAIAQFYARFLSFVYNGYSYRTIPTTSTPIPPSAGPSRRQSAQNALRQQQKHGGHPGISKLQKHKNISKDSFQDLSGADLPPAIPAWADANKTVNIDSDRFLTERPDQHSYAFPPPSLFTKANPARQKAYFVQYHHLRDALVFRVESAFDIKTTLRPQEWRDILSLGFVEGATGKAKGFADARKLLGTCFDRWGVKLELVPTQATSLTELQRKELLWDICELNFRNELWRLDARLYSRDSSSTDANDAERLLLQHSQLLTGIFPENSLTQVSRAHACNGLSSSNWSTRAERLRCFRDVMSSWTAGLPDLLKGQIPSSMSGEEWEKSLVRHYAQTFFDVFGRAAILPRTL</sequence>
<dbReference type="EMBL" id="ML179336">
    <property type="protein sequence ID" value="THU90385.1"/>
    <property type="molecule type" value="Genomic_DNA"/>
</dbReference>
<evidence type="ECO:0000313" key="2">
    <source>
        <dbReference type="EMBL" id="THU90385.1"/>
    </source>
</evidence>
<feature type="region of interest" description="Disordered" evidence="1">
    <location>
        <begin position="316"/>
        <end position="351"/>
    </location>
</feature>
<protein>
    <submittedName>
        <fullName evidence="2">Uncharacterized protein</fullName>
    </submittedName>
</protein>
<evidence type="ECO:0000256" key="1">
    <source>
        <dbReference type="SAM" id="MobiDB-lite"/>
    </source>
</evidence>
<organism evidence="2 3">
    <name type="scientific">Dendrothele bispora (strain CBS 962.96)</name>
    <dbReference type="NCBI Taxonomy" id="1314807"/>
    <lineage>
        <taxon>Eukaryota</taxon>
        <taxon>Fungi</taxon>
        <taxon>Dikarya</taxon>
        <taxon>Basidiomycota</taxon>
        <taxon>Agaricomycotina</taxon>
        <taxon>Agaricomycetes</taxon>
        <taxon>Agaricomycetidae</taxon>
        <taxon>Agaricales</taxon>
        <taxon>Agaricales incertae sedis</taxon>
        <taxon>Dendrothele</taxon>
    </lineage>
</organism>
<feature type="compositionally biased region" description="Polar residues" evidence="1">
    <location>
        <begin position="328"/>
        <end position="338"/>
    </location>
</feature>
<evidence type="ECO:0000313" key="3">
    <source>
        <dbReference type="Proteomes" id="UP000297245"/>
    </source>
</evidence>
<dbReference type="Proteomes" id="UP000297245">
    <property type="component" value="Unassembled WGS sequence"/>
</dbReference>
<keyword evidence="3" id="KW-1185">Reference proteome</keyword>
<reference evidence="2 3" key="1">
    <citation type="journal article" date="2019" name="Nat. Ecol. Evol.">
        <title>Megaphylogeny resolves global patterns of mushroom evolution.</title>
        <authorList>
            <person name="Varga T."/>
            <person name="Krizsan K."/>
            <person name="Foldi C."/>
            <person name="Dima B."/>
            <person name="Sanchez-Garcia M."/>
            <person name="Sanchez-Ramirez S."/>
            <person name="Szollosi G.J."/>
            <person name="Szarkandi J.G."/>
            <person name="Papp V."/>
            <person name="Albert L."/>
            <person name="Andreopoulos W."/>
            <person name="Angelini C."/>
            <person name="Antonin V."/>
            <person name="Barry K.W."/>
            <person name="Bougher N.L."/>
            <person name="Buchanan P."/>
            <person name="Buyck B."/>
            <person name="Bense V."/>
            <person name="Catcheside P."/>
            <person name="Chovatia M."/>
            <person name="Cooper J."/>
            <person name="Damon W."/>
            <person name="Desjardin D."/>
            <person name="Finy P."/>
            <person name="Geml J."/>
            <person name="Haridas S."/>
            <person name="Hughes K."/>
            <person name="Justo A."/>
            <person name="Karasinski D."/>
            <person name="Kautmanova I."/>
            <person name="Kiss B."/>
            <person name="Kocsube S."/>
            <person name="Kotiranta H."/>
            <person name="LaButti K.M."/>
            <person name="Lechner B.E."/>
            <person name="Liimatainen K."/>
            <person name="Lipzen A."/>
            <person name="Lukacs Z."/>
            <person name="Mihaltcheva S."/>
            <person name="Morgado L.N."/>
            <person name="Niskanen T."/>
            <person name="Noordeloos M.E."/>
            <person name="Ohm R.A."/>
            <person name="Ortiz-Santana B."/>
            <person name="Ovrebo C."/>
            <person name="Racz N."/>
            <person name="Riley R."/>
            <person name="Savchenko A."/>
            <person name="Shiryaev A."/>
            <person name="Soop K."/>
            <person name="Spirin V."/>
            <person name="Szebenyi C."/>
            <person name="Tomsovsky M."/>
            <person name="Tulloss R.E."/>
            <person name="Uehling J."/>
            <person name="Grigoriev I.V."/>
            <person name="Vagvolgyi C."/>
            <person name="Papp T."/>
            <person name="Martin F.M."/>
            <person name="Miettinen O."/>
            <person name="Hibbett D.S."/>
            <person name="Nagy L.G."/>
        </authorList>
    </citation>
    <scope>NUCLEOTIDE SEQUENCE [LARGE SCALE GENOMIC DNA]</scope>
    <source>
        <strain evidence="2 3">CBS 962.96</strain>
    </source>
</reference>
<name>A0A4V4HEA9_DENBC</name>
<proteinExistence type="predicted"/>